<dbReference type="SUPFAM" id="SSF48239">
    <property type="entry name" value="Terpenoid cyclases/Protein prenyltransferases"/>
    <property type="match status" value="1"/>
</dbReference>
<proteinExistence type="predicted"/>
<gene>
    <name evidence="1" type="ordered locus">Clocel_0185</name>
</gene>
<accession>D9SNU9</accession>
<sequence length="309" mass="36581">MKMSKKQFEVIRNWMYRNARPLDIARWKYHFENGNKDDVLAALSAYQNPNGGFGYALEADSWNPNSSPIQTWCATEILYELGITDKNNEIVRNILSYLDSGKDFQDGHWIAQIPTNDDYPHAEWWSYRENVIDQWGYNPTICLVGFILYFADKQSKLYQLALEIAKKATKAFLQDETSEDMHEISCFIRYYQYCEKAGLTDIFDADEMINCLRRKVKSSIGEDKEGWKDNYMCKPSQFMITPDSIFYLDNKELSDYEIDFIIETMNSDGTWNITWNWNDYPEQWAVSKNWWKATQTLVNMRYLKNFQCL</sequence>
<evidence type="ECO:0000313" key="2">
    <source>
        <dbReference type="Proteomes" id="UP000002730"/>
    </source>
</evidence>
<dbReference type="eggNOG" id="ENOG502Z95C">
    <property type="taxonomic scope" value="Bacteria"/>
</dbReference>
<dbReference type="HOGENOM" id="CLU_051344_0_0_9"/>
<protein>
    <recommendedName>
        <fullName evidence="3">Prenyltransferase/squalene oxidase</fullName>
    </recommendedName>
</protein>
<evidence type="ECO:0008006" key="3">
    <source>
        <dbReference type="Google" id="ProtNLM"/>
    </source>
</evidence>
<reference evidence="1 2" key="1">
    <citation type="submission" date="2010-08" db="EMBL/GenBank/DDBJ databases">
        <title>Complete sequence of Clostridium cellulovorans 743B.</title>
        <authorList>
            <consortium name="US DOE Joint Genome Institute"/>
            <person name="Lucas S."/>
            <person name="Copeland A."/>
            <person name="Lapidus A."/>
            <person name="Cheng J.-F."/>
            <person name="Bruce D."/>
            <person name="Goodwin L."/>
            <person name="Pitluck S."/>
            <person name="Chertkov O."/>
            <person name="Detter J.C."/>
            <person name="Han C."/>
            <person name="Tapia R."/>
            <person name="Land M."/>
            <person name="Hauser L."/>
            <person name="Chang Y.-J."/>
            <person name="Jeffries C."/>
            <person name="Kyrpides N."/>
            <person name="Ivanova N."/>
            <person name="Mikhailova N."/>
            <person name="Hemme C.L."/>
            <person name="Woyke T."/>
        </authorList>
    </citation>
    <scope>NUCLEOTIDE SEQUENCE [LARGE SCALE GENOMIC DNA]</scope>
    <source>
        <strain evidence="2">ATCC 35296 / DSM 3052 / OCM 3 / 743B</strain>
    </source>
</reference>
<evidence type="ECO:0000313" key="1">
    <source>
        <dbReference type="EMBL" id="ADL49970.1"/>
    </source>
</evidence>
<dbReference type="Proteomes" id="UP000002730">
    <property type="component" value="Chromosome"/>
</dbReference>
<dbReference type="STRING" id="573061.Clocel_0185"/>
<name>D9SNU9_CLOC7</name>
<dbReference type="AlphaFoldDB" id="D9SNU9"/>
<organism evidence="1 2">
    <name type="scientific">Clostridium cellulovorans (strain ATCC 35296 / DSM 3052 / OCM 3 / 743B)</name>
    <dbReference type="NCBI Taxonomy" id="573061"/>
    <lineage>
        <taxon>Bacteria</taxon>
        <taxon>Bacillati</taxon>
        <taxon>Bacillota</taxon>
        <taxon>Clostridia</taxon>
        <taxon>Eubacteriales</taxon>
        <taxon>Clostridiaceae</taxon>
        <taxon>Clostridium</taxon>
    </lineage>
</organism>
<dbReference type="EMBL" id="CP002160">
    <property type="protein sequence ID" value="ADL49970.1"/>
    <property type="molecule type" value="Genomic_DNA"/>
</dbReference>
<keyword evidence="2" id="KW-1185">Reference proteome</keyword>
<dbReference type="InterPro" id="IPR008930">
    <property type="entry name" value="Terpenoid_cyclase/PrenylTrfase"/>
</dbReference>
<dbReference type="Gene3D" id="1.50.10.20">
    <property type="match status" value="1"/>
</dbReference>
<dbReference type="KEGG" id="ccb:Clocel_0185"/>